<dbReference type="AlphaFoldDB" id="A0AAW0A828"/>
<dbReference type="EMBL" id="JAWWNJ010000080">
    <property type="protein sequence ID" value="KAK7002097.1"/>
    <property type="molecule type" value="Genomic_DNA"/>
</dbReference>
<gene>
    <name evidence="1" type="ORF">R3P38DRAFT_3609123</name>
</gene>
<dbReference type="Proteomes" id="UP001362999">
    <property type="component" value="Unassembled WGS sequence"/>
</dbReference>
<sequence>MEGYRDANSPVYGYKGPRLQSYHGYEEPPCIDTSLVRSIWVDSLPRRQVKAFKIGHQQYHLWSPNSSQVPFYPGLRDPYAPNYISVHPRLDGHIGPGDPTVNSQYPDPKQLWLPFIEREARNLDEGDAAFVKVHDVWNFNPPGLSDGFIQLLKQQHKAANKEIARLKLTHFNLPSSVLDAASSACFWCPGNNLEYLEKVDDYGDAVDEVTKWQRGKSTYQASMIKRLVQQSIPPADDGRMGLWINGDKITELDLCWFLCEAKVPCFVIQELKAQQNKPPTRHQKLPDPSSSFVEGTIIEKKIKNEELDIL</sequence>
<evidence type="ECO:0000313" key="2">
    <source>
        <dbReference type="Proteomes" id="UP001362999"/>
    </source>
</evidence>
<name>A0AAW0A828_9AGAR</name>
<keyword evidence="2" id="KW-1185">Reference proteome</keyword>
<organism evidence="1 2">
    <name type="scientific">Favolaschia claudopus</name>
    <dbReference type="NCBI Taxonomy" id="2862362"/>
    <lineage>
        <taxon>Eukaryota</taxon>
        <taxon>Fungi</taxon>
        <taxon>Dikarya</taxon>
        <taxon>Basidiomycota</taxon>
        <taxon>Agaricomycotina</taxon>
        <taxon>Agaricomycetes</taxon>
        <taxon>Agaricomycetidae</taxon>
        <taxon>Agaricales</taxon>
        <taxon>Marasmiineae</taxon>
        <taxon>Mycenaceae</taxon>
        <taxon>Favolaschia</taxon>
    </lineage>
</organism>
<reference evidence="1 2" key="1">
    <citation type="journal article" date="2024" name="J Genomics">
        <title>Draft genome sequencing and assembly of Favolaschia claudopus CIRM-BRFM 2984 isolated from oak limbs.</title>
        <authorList>
            <person name="Navarro D."/>
            <person name="Drula E."/>
            <person name="Chaduli D."/>
            <person name="Cazenave R."/>
            <person name="Ahrendt S."/>
            <person name="Wang J."/>
            <person name="Lipzen A."/>
            <person name="Daum C."/>
            <person name="Barry K."/>
            <person name="Grigoriev I.V."/>
            <person name="Favel A."/>
            <person name="Rosso M.N."/>
            <person name="Martin F."/>
        </authorList>
    </citation>
    <scope>NUCLEOTIDE SEQUENCE [LARGE SCALE GENOMIC DNA]</scope>
    <source>
        <strain evidence="1 2">CIRM-BRFM 2984</strain>
    </source>
</reference>
<evidence type="ECO:0000313" key="1">
    <source>
        <dbReference type="EMBL" id="KAK7002097.1"/>
    </source>
</evidence>
<protein>
    <submittedName>
        <fullName evidence="1">Uncharacterized protein</fullName>
    </submittedName>
</protein>
<proteinExistence type="predicted"/>
<accession>A0AAW0A828</accession>
<comment type="caution">
    <text evidence="1">The sequence shown here is derived from an EMBL/GenBank/DDBJ whole genome shotgun (WGS) entry which is preliminary data.</text>
</comment>